<dbReference type="EMBL" id="CAJHOF010000016">
    <property type="protein sequence ID" value="CAD7289460.1"/>
    <property type="molecule type" value="Genomic_DNA"/>
</dbReference>
<evidence type="ECO:0000313" key="4">
    <source>
        <dbReference type="Proteomes" id="UP000789803"/>
    </source>
</evidence>
<comment type="caution">
    <text evidence="3">The sequence shown here is derived from an EMBL/GenBank/DDBJ whole genome shotgun (WGS) entry which is preliminary data.</text>
</comment>
<proteinExistence type="predicted"/>
<keyword evidence="4" id="KW-1185">Reference proteome</keyword>
<evidence type="ECO:0000256" key="1">
    <source>
        <dbReference type="SAM" id="Phobius"/>
    </source>
</evidence>
<dbReference type="InterPro" id="IPR029044">
    <property type="entry name" value="Nucleotide-diphossugar_trans"/>
</dbReference>
<dbReference type="EC" id="2.4.2.53" evidence="3"/>
<protein>
    <submittedName>
        <fullName evidence="3">Undecaprenyl-phosphate 4-deoxy-4-formamido-L-arabinose transferase</fullName>
        <ecNumber evidence="3">2.4.2.53</ecNumber>
    </submittedName>
</protein>
<dbReference type="InterPro" id="IPR001173">
    <property type="entry name" value="Glyco_trans_2-like"/>
</dbReference>
<dbReference type="Pfam" id="PF00535">
    <property type="entry name" value="Glycos_transf_2"/>
    <property type="match status" value="1"/>
</dbReference>
<gene>
    <name evidence="3" type="primary">arnC</name>
    <name evidence="3" type="ORF">LMG7974_01538</name>
</gene>
<keyword evidence="1" id="KW-0472">Membrane</keyword>
<reference evidence="3 4" key="1">
    <citation type="submission" date="2020-11" db="EMBL/GenBank/DDBJ databases">
        <authorList>
            <person name="Peeters C."/>
        </authorList>
    </citation>
    <scope>NUCLEOTIDE SEQUENCE [LARGE SCALE GENOMIC DNA]</scope>
    <source>
        <strain evidence="3 4">LMG 7974</strain>
    </source>
</reference>
<feature type="transmembrane region" description="Helical" evidence="1">
    <location>
        <begin position="271"/>
        <end position="292"/>
    </location>
</feature>
<keyword evidence="1" id="KW-0812">Transmembrane</keyword>
<sequence length="296" mass="34054">MGDVLISVVMPVYNAQKYLDEAIQSILNQTYKNFEFIIINDGSSDESLNIIQKYKKQDERIVLINRQNKGLVYSLNEGIKISKGKFIARMDADDISLNNRLELQLKFMLENNLDICGGDFVYMDENGGDISISIVAKTKDEIAIAMTNTIAFAHPSVVIKTEFLLKNNLLYQDKKAEDIDLWARMYNFGAKFGNVNEIVLRYRVVSTSLSHSKDKLKILKQDAIETFNSFALQNKNQIIKSIDKALNQKLYNQRQFELIKAILTLRLGIKYIIMAFLRLNFICFTKGILSYIKFRL</sequence>
<feature type="domain" description="Glycosyltransferase 2-like" evidence="2">
    <location>
        <begin position="7"/>
        <end position="132"/>
    </location>
</feature>
<dbReference type="GO" id="GO:0099621">
    <property type="term" value="F:undecaprenyl-phosphate 4-deoxy-4-formamido-L-arabinose transferase activity"/>
    <property type="evidence" value="ECO:0007669"/>
    <property type="project" value="UniProtKB-EC"/>
</dbReference>
<keyword evidence="3" id="KW-0328">Glycosyltransferase</keyword>
<keyword evidence="1" id="KW-1133">Transmembrane helix</keyword>
<dbReference type="SUPFAM" id="SSF53448">
    <property type="entry name" value="Nucleotide-diphospho-sugar transferases"/>
    <property type="match status" value="1"/>
</dbReference>
<dbReference type="Proteomes" id="UP000789803">
    <property type="component" value="Unassembled WGS sequence"/>
</dbReference>
<dbReference type="RefSeq" id="WP_229933325.1">
    <property type="nucleotide sequence ID" value="NZ_CAJHOF010000016.1"/>
</dbReference>
<dbReference type="PANTHER" id="PTHR22916:SF3">
    <property type="entry name" value="UDP-GLCNAC:BETAGAL BETA-1,3-N-ACETYLGLUCOSAMINYLTRANSFERASE-LIKE PROTEIN 1"/>
    <property type="match status" value="1"/>
</dbReference>
<evidence type="ECO:0000313" key="3">
    <source>
        <dbReference type="EMBL" id="CAD7289460.1"/>
    </source>
</evidence>
<dbReference type="Gene3D" id="3.90.550.10">
    <property type="entry name" value="Spore Coat Polysaccharide Biosynthesis Protein SpsA, Chain A"/>
    <property type="match status" value="1"/>
</dbReference>
<keyword evidence="3" id="KW-0808">Transferase</keyword>
<dbReference type="PANTHER" id="PTHR22916">
    <property type="entry name" value="GLYCOSYLTRANSFERASE"/>
    <property type="match status" value="1"/>
</dbReference>
<accession>A0ABN7KAF5</accession>
<evidence type="ECO:0000259" key="2">
    <source>
        <dbReference type="Pfam" id="PF00535"/>
    </source>
</evidence>
<organism evidence="3 4">
    <name type="scientific">Campylobacter majalis</name>
    <dbReference type="NCBI Taxonomy" id="2790656"/>
    <lineage>
        <taxon>Bacteria</taxon>
        <taxon>Pseudomonadati</taxon>
        <taxon>Campylobacterota</taxon>
        <taxon>Epsilonproteobacteria</taxon>
        <taxon>Campylobacterales</taxon>
        <taxon>Campylobacteraceae</taxon>
        <taxon>Campylobacter</taxon>
    </lineage>
</organism>
<name>A0ABN7KAF5_9BACT</name>